<accession>A0A124GP44</accession>
<keyword evidence="1" id="KW-0496">Mitochondrion</keyword>
<proteinExistence type="predicted"/>
<name>A0A124GP44_PICGL</name>
<gene>
    <name evidence="1" type="ORF">ABT39_MTgene670</name>
</gene>
<dbReference type="EMBL" id="LKAM01000001">
    <property type="protein sequence ID" value="KUM50826.1"/>
    <property type="molecule type" value="Genomic_DNA"/>
</dbReference>
<evidence type="ECO:0000313" key="1">
    <source>
        <dbReference type="EMBL" id="KUM50826.1"/>
    </source>
</evidence>
<comment type="caution">
    <text evidence="1">The sequence shown here is derived from an EMBL/GenBank/DDBJ whole genome shotgun (WGS) entry which is preliminary data.</text>
</comment>
<dbReference type="AlphaFoldDB" id="A0A124GP44"/>
<organism evidence="1">
    <name type="scientific">Picea glauca</name>
    <name type="common">White spruce</name>
    <name type="synonym">Pinus glauca</name>
    <dbReference type="NCBI Taxonomy" id="3330"/>
    <lineage>
        <taxon>Eukaryota</taxon>
        <taxon>Viridiplantae</taxon>
        <taxon>Streptophyta</taxon>
        <taxon>Embryophyta</taxon>
        <taxon>Tracheophyta</taxon>
        <taxon>Spermatophyta</taxon>
        <taxon>Pinopsida</taxon>
        <taxon>Pinidae</taxon>
        <taxon>Conifers I</taxon>
        <taxon>Pinales</taxon>
        <taxon>Pinaceae</taxon>
        <taxon>Picea</taxon>
    </lineage>
</organism>
<reference evidence="1" key="1">
    <citation type="journal article" date="2015" name="Genome Biol. Evol.">
        <title>Organellar Genomes of White Spruce (Picea glauca): Assembly and Annotation.</title>
        <authorList>
            <person name="Jackman S.D."/>
            <person name="Warren R.L."/>
            <person name="Gibb E.A."/>
            <person name="Vandervalk B.P."/>
            <person name="Mohamadi H."/>
            <person name="Chu J."/>
            <person name="Raymond A."/>
            <person name="Pleasance S."/>
            <person name="Coope R."/>
            <person name="Wildung M.R."/>
            <person name="Ritland C.E."/>
            <person name="Bousquet J."/>
            <person name="Jones S.J."/>
            <person name="Bohlmann J."/>
            <person name="Birol I."/>
        </authorList>
    </citation>
    <scope>NUCLEOTIDE SEQUENCE [LARGE SCALE GENOMIC DNA]</scope>
    <source>
        <tissue evidence="1">Flushing bud</tissue>
    </source>
</reference>
<geneLocation type="mitochondrion" evidence="1"/>
<protein>
    <submittedName>
        <fullName evidence="1">Uncharacterized protein</fullName>
    </submittedName>
</protein>
<sequence>MLKHGDMLLYLPSVKHIGANPSVIRIYGYIIYEHVSMQDLIVFEEL</sequence>